<name>A0AC59ZGQ1_RANTA</name>
<reference evidence="1" key="2">
    <citation type="submission" date="2025-03" db="EMBL/GenBank/DDBJ databases">
        <authorList>
            <consortium name="ELIXIR-Norway"/>
            <consortium name="Elixir Norway"/>
        </authorList>
    </citation>
    <scope>NUCLEOTIDE SEQUENCE</scope>
</reference>
<dbReference type="Proteomes" id="UP001162501">
    <property type="component" value="Chromosome 3"/>
</dbReference>
<reference evidence="1" key="1">
    <citation type="submission" date="2023-05" db="EMBL/GenBank/DDBJ databases">
        <authorList>
            <consortium name="ELIXIR-Norway"/>
        </authorList>
    </citation>
    <scope>NUCLEOTIDE SEQUENCE</scope>
</reference>
<evidence type="ECO:0000313" key="1">
    <source>
        <dbReference type="EMBL" id="CAN0422242.1"/>
    </source>
</evidence>
<proteinExistence type="predicted"/>
<evidence type="ECO:0000313" key="2">
    <source>
        <dbReference type="Proteomes" id="UP001162501"/>
    </source>
</evidence>
<accession>A0AC59ZGQ1</accession>
<protein>
    <submittedName>
        <fullName evidence="1">Uncharacterized protein</fullName>
    </submittedName>
</protein>
<organism evidence="1 2">
    <name type="scientific">Rangifer tarandus platyrhynchus</name>
    <name type="common">Svalbard reindeer</name>
    <dbReference type="NCBI Taxonomy" id="3082113"/>
    <lineage>
        <taxon>Eukaryota</taxon>
        <taxon>Metazoa</taxon>
        <taxon>Chordata</taxon>
        <taxon>Craniata</taxon>
        <taxon>Vertebrata</taxon>
        <taxon>Euteleostomi</taxon>
        <taxon>Mammalia</taxon>
        <taxon>Eutheria</taxon>
        <taxon>Laurasiatheria</taxon>
        <taxon>Artiodactyla</taxon>
        <taxon>Ruminantia</taxon>
        <taxon>Pecora</taxon>
        <taxon>Cervidae</taxon>
        <taxon>Odocoileinae</taxon>
        <taxon>Rangifer</taxon>
    </lineage>
</organism>
<gene>
    <name evidence="1" type="ORF">MRATA1EN22A_LOCUS18313</name>
</gene>
<sequence>MALRQSRRCGGQGGAWRCVPPVPGDQRAGPMPALALSGRGHSAGGMRASKRDVQLRGLVKSTEGLWILEVLPCKLEPVTLTLWTIPVHYTRDPGPAATPWLPPDSFNSIAPPPYYDLCGVSAAAADGSLSGHRPGQGTLPLQALTPPLHLPKCYHGG</sequence>
<dbReference type="EMBL" id="OX596087">
    <property type="protein sequence ID" value="CAN0422242.1"/>
    <property type="molecule type" value="Genomic_DNA"/>
</dbReference>